<proteinExistence type="predicted"/>
<evidence type="ECO:0000313" key="1">
    <source>
        <dbReference type="EMBL" id="KAG5592063.1"/>
    </source>
</evidence>
<gene>
    <name evidence="1" type="ORF">H5410_042577</name>
</gene>
<evidence type="ECO:0000313" key="2">
    <source>
        <dbReference type="Proteomes" id="UP000824120"/>
    </source>
</evidence>
<name>A0A9J5XWR6_SOLCO</name>
<accession>A0A9J5XWR6</accession>
<comment type="caution">
    <text evidence="1">The sequence shown here is derived from an EMBL/GenBank/DDBJ whole genome shotgun (WGS) entry which is preliminary data.</text>
</comment>
<organism evidence="1 2">
    <name type="scientific">Solanum commersonii</name>
    <name type="common">Commerson's wild potato</name>
    <name type="synonym">Commerson's nightshade</name>
    <dbReference type="NCBI Taxonomy" id="4109"/>
    <lineage>
        <taxon>Eukaryota</taxon>
        <taxon>Viridiplantae</taxon>
        <taxon>Streptophyta</taxon>
        <taxon>Embryophyta</taxon>
        <taxon>Tracheophyta</taxon>
        <taxon>Spermatophyta</taxon>
        <taxon>Magnoliopsida</taxon>
        <taxon>eudicotyledons</taxon>
        <taxon>Gunneridae</taxon>
        <taxon>Pentapetalae</taxon>
        <taxon>asterids</taxon>
        <taxon>lamiids</taxon>
        <taxon>Solanales</taxon>
        <taxon>Solanaceae</taxon>
        <taxon>Solanoideae</taxon>
        <taxon>Solaneae</taxon>
        <taxon>Solanum</taxon>
    </lineage>
</organism>
<dbReference type="EMBL" id="JACXVP010000008">
    <property type="protein sequence ID" value="KAG5592063.1"/>
    <property type="molecule type" value="Genomic_DNA"/>
</dbReference>
<dbReference type="AlphaFoldDB" id="A0A9J5XWR6"/>
<sequence length="249" mass="29443">MKYLSCPINRVRKRKENYLELFEKIKDSRNKHWSKWIDICLPKIEGGLIFKSMFDKLKLCMQNFGGISKHKIQCGLTLCGLSISIWFGKILVASLMQIWNSDCSSNYKCYVNFVEETIEHLFIKGEAATRIWNYFRYALGILDPILNLKQFIRLWWYVEGNYRVKLVCQDIYMPKFGYKNVRSKPPPNNMLKCNADRASKGNIGPDSTTFYIRNHNGNFQINHFQDIPIEERKILNLDKQRAPHIRRTM</sequence>
<reference evidence="1 2" key="1">
    <citation type="submission" date="2020-09" db="EMBL/GenBank/DDBJ databases">
        <title>De no assembly of potato wild relative species, Solanum commersonii.</title>
        <authorList>
            <person name="Cho K."/>
        </authorList>
    </citation>
    <scope>NUCLEOTIDE SEQUENCE [LARGE SCALE GENOMIC DNA]</scope>
    <source>
        <strain evidence="1">LZ3.2</strain>
        <tissue evidence="1">Leaf</tissue>
    </source>
</reference>
<protein>
    <submittedName>
        <fullName evidence="1">Uncharacterized protein</fullName>
    </submittedName>
</protein>
<keyword evidence="2" id="KW-1185">Reference proteome</keyword>
<dbReference type="Proteomes" id="UP000824120">
    <property type="component" value="Chromosome 8"/>
</dbReference>